<dbReference type="EMBL" id="PZKL01000034">
    <property type="protein sequence ID" value="PTH80425.1"/>
    <property type="molecule type" value="Genomic_DNA"/>
</dbReference>
<gene>
    <name evidence="1" type="ORF">DAA48_14230</name>
</gene>
<evidence type="ECO:0008006" key="3">
    <source>
        <dbReference type="Google" id="ProtNLM"/>
    </source>
</evidence>
<evidence type="ECO:0000313" key="2">
    <source>
        <dbReference type="Proteomes" id="UP000241986"/>
    </source>
</evidence>
<reference evidence="1 2" key="1">
    <citation type="submission" date="2018-03" db="EMBL/GenBank/DDBJ databases">
        <title>Aeromonas veronii whole genome sequencing and analysis.</title>
        <authorList>
            <person name="Xie H."/>
            <person name="Liu T."/>
            <person name="Wang K."/>
        </authorList>
    </citation>
    <scope>NUCLEOTIDE SEQUENCE [LARGE SCALE GENOMIC DNA]</scope>
    <source>
        <strain evidence="1 2">XH.VA.1</strain>
    </source>
</reference>
<dbReference type="Proteomes" id="UP000241986">
    <property type="component" value="Unassembled WGS sequence"/>
</dbReference>
<proteinExistence type="predicted"/>
<comment type="caution">
    <text evidence="1">The sequence shown here is derived from an EMBL/GenBank/DDBJ whole genome shotgun (WGS) entry which is preliminary data.</text>
</comment>
<dbReference type="AlphaFoldDB" id="A0A2T4N0P5"/>
<name>A0A2T4N0P5_AERVE</name>
<organism evidence="1 2">
    <name type="scientific">Aeromonas veronii</name>
    <dbReference type="NCBI Taxonomy" id="654"/>
    <lineage>
        <taxon>Bacteria</taxon>
        <taxon>Pseudomonadati</taxon>
        <taxon>Pseudomonadota</taxon>
        <taxon>Gammaproteobacteria</taxon>
        <taxon>Aeromonadales</taxon>
        <taxon>Aeromonadaceae</taxon>
        <taxon>Aeromonas</taxon>
    </lineage>
</organism>
<dbReference type="RefSeq" id="WP_080660179.1">
    <property type="nucleotide sequence ID" value="NZ_PZKL01000034.1"/>
</dbReference>
<protein>
    <recommendedName>
        <fullName evidence="3">Head decoration protein</fullName>
    </recommendedName>
</protein>
<accession>A0A2T4N0P5</accession>
<evidence type="ECO:0000313" key="1">
    <source>
        <dbReference type="EMBL" id="PTH80425.1"/>
    </source>
</evidence>
<sequence>MKLATQARSRHDVLQYAIDDVWAVKTINFPAGLPIDLITGDAVDPATMTKVTGTSTSCVVVADPVKAGSKYVVVFDKLVGLISSQISGASAAGTTKALELLAQNQFIRLV</sequence>